<dbReference type="Pfam" id="PF01368">
    <property type="entry name" value="DHH"/>
    <property type="match status" value="1"/>
</dbReference>
<dbReference type="PANTHER" id="PTHR30255:SF2">
    <property type="entry name" value="SINGLE-STRANDED-DNA-SPECIFIC EXONUCLEASE RECJ"/>
    <property type="match status" value="1"/>
</dbReference>
<evidence type="ECO:0000256" key="2">
    <source>
        <dbReference type="ARBA" id="ARBA00019841"/>
    </source>
</evidence>
<keyword evidence="5 9" id="KW-0269">Exonuclease</keyword>
<dbReference type="Pfam" id="PF02272">
    <property type="entry name" value="DHHA1"/>
    <property type="match status" value="1"/>
</dbReference>
<name>A0ABS6KE34_9FIRM</name>
<evidence type="ECO:0000256" key="4">
    <source>
        <dbReference type="ARBA" id="ARBA00022801"/>
    </source>
</evidence>
<dbReference type="InterPro" id="IPR001667">
    <property type="entry name" value="DDH_dom"/>
</dbReference>
<dbReference type="InterPro" id="IPR004610">
    <property type="entry name" value="RecJ"/>
</dbReference>
<reference evidence="9 10" key="1">
    <citation type="submission" date="2021-06" db="EMBL/GenBank/DDBJ databases">
        <title>Description of novel taxa of the family Lachnospiraceae.</title>
        <authorList>
            <person name="Chaplin A.V."/>
            <person name="Sokolova S.R."/>
            <person name="Pikina A.P."/>
            <person name="Korzhanova M."/>
            <person name="Belova V."/>
            <person name="Korostin D."/>
            <person name="Efimov B.A."/>
        </authorList>
    </citation>
    <scope>NUCLEOTIDE SEQUENCE [LARGE SCALE GENOMIC DNA]</scope>
    <source>
        <strain evidence="9 10">ASD4241</strain>
    </source>
</reference>
<organism evidence="9 10">
    <name type="scientific">Diplocloster modestus</name>
    <dbReference type="NCBI Taxonomy" id="2850322"/>
    <lineage>
        <taxon>Bacteria</taxon>
        <taxon>Bacillati</taxon>
        <taxon>Bacillota</taxon>
        <taxon>Clostridia</taxon>
        <taxon>Lachnospirales</taxon>
        <taxon>Lachnospiraceae</taxon>
        <taxon>Diplocloster</taxon>
    </lineage>
</organism>
<evidence type="ECO:0000259" key="6">
    <source>
        <dbReference type="Pfam" id="PF01368"/>
    </source>
</evidence>
<dbReference type="InterPro" id="IPR038763">
    <property type="entry name" value="DHH_sf"/>
</dbReference>
<dbReference type="InterPro" id="IPR003156">
    <property type="entry name" value="DHHA1_dom"/>
</dbReference>
<feature type="domain" description="RecJ OB" evidence="8">
    <location>
        <begin position="461"/>
        <end position="584"/>
    </location>
</feature>
<keyword evidence="3" id="KW-0540">Nuclease</keyword>
<evidence type="ECO:0000313" key="10">
    <source>
        <dbReference type="Proteomes" id="UP001314681"/>
    </source>
</evidence>
<comment type="caution">
    <text evidence="9">The sequence shown here is derived from an EMBL/GenBank/DDBJ whole genome shotgun (WGS) entry which is preliminary data.</text>
</comment>
<keyword evidence="10" id="KW-1185">Reference proteome</keyword>
<dbReference type="Proteomes" id="UP001314681">
    <property type="component" value="Unassembled WGS sequence"/>
</dbReference>
<dbReference type="PANTHER" id="PTHR30255">
    <property type="entry name" value="SINGLE-STRANDED-DNA-SPECIFIC EXONUCLEASE RECJ"/>
    <property type="match status" value="1"/>
</dbReference>
<feature type="domain" description="DDH" evidence="6">
    <location>
        <begin position="78"/>
        <end position="217"/>
    </location>
</feature>
<evidence type="ECO:0000259" key="8">
    <source>
        <dbReference type="Pfam" id="PF17768"/>
    </source>
</evidence>
<evidence type="ECO:0000256" key="5">
    <source>
        <dbReference type="ARBA" id="ARBA00022839"/>
    </source>
</evidence>
<feature type="domain" description="DHHA1" evidence="7">
    <location>
        <begin position="356"/>
        <end position="447"/>
    </location>
</feature>
<evidence type="ECO:0000256" key="3">
    <source>
        <dbReference type="ARBA" id="ARBA00022722"/>
    </source>
</evidence>
<dbReference type="GO" id="GO:0004527">
    <property type="term" value="F:exonuclease activity"/>
    <property type="evidence" value="ECO:0007669"/>
    <property type="project" value="UniProtKB-KW"/>
</dbReference>
<dbReference type="NCBIfam" id="TIGR00644">
    <property type="entry name" value="recJ"/>
    <property type="match status" value="1"/>
</dbReference>
<dbReference type="Pfam" id="PF17768">
    <property type="entry name" value="RecJ_OB"/>
    <property type="match status" value="1"/>
</dbReference>
<evidence type="ECO:0000313" key="9">
    <source>
        <dbReference type="EMBL" id="MBU9728782.1"/>
    </source>
</evidence>
<evidence type="ECO:0000259" key="7">
    <source>
        <dbReference type="Pfam" id="PF02272"/>
    </source>
</evidence>
<dbReference type="SUPFAM" id="SSF64182">
    <property type="entry name" value="DHH phosphoesterases"/>
    <property type="match status" value="1"/>
</dbReference>
<dbReference type="Gene3D" id="3.10.310.30">
    <property type="match status" value="1"/>
</dbReference>
<accession>A0ABS6KE34</accession>
<gene>
    <name evidence="9" type="primary">recJ</name>
    <name evidence="9" type="ORF">KTH90_22585</name>
</gene>
<keyword evidence="4" id="KW-0378">Hydrolase</keyword>
<sequence length="587" mass="66115">MEKWFITMKKADFQEISDKFHITPVTARLIRNRDVVGDEAIQEYLRGDLNDLHDPFLMKGMREAVSIIQQKIAEQKAIRIIGDYDIDGVCSTYILLTAFQKLGACVDTDIPDRLKDGYGINEQLIQRAYESGIDTIVTCDNGIAAIDQIAYAKSLGMTVVVTDHHDIPYIEHDDGSREILTSQADVIINPKQQDCAYPFENLCGAAVAYKLSQALYESAGFRREDAYPLLEFAAFATVGDVMDLVGENRILVKIGLRMLQNTQNRGMRALIQVNDLTGKKLTAYHIGFVLGPCINASGRLDTAKRALKLLQARDAEEAETLAGDLKALNDSRKYMTLQGVEKAMELIDSTDLKMDKVLVVYLPECHESLAGIIAGRIREKYHRPVFVLTDSEEGVKGSGRSIEAYSMFEEMTRCRDLFTKFGGHPMAAGCSLLPENLERLRKQLNQQTTLTEEDFVEKVSIDVAMPLHYITEQQIRELELLEPFGKGNQKPLFAEKDLKVRGARILGKNKNVLKMQLENTAGQTIDAMLFQEVPAFLQYISEKFGEAQMQRMLNGMDSEVNISVTYFPTVNEYNGKRTLQIIIENYR</sequence>
<protein>
    <recommendedName>
        <fullName evidence="2">Single-stranded-DNA-specific exonuclease RecJ</fullName>
    </recommendedName>
</protein>
<dbReference type="Gene3D" id="3.90.1640.30">
    <property type="match status" value="1"/>
</dbReference>
<comment type="similarity">
    <text evidence="1">Belongs to the RecJ family.</text>
</comment>
<evidence type="ECO:0000256" key="1">
    <source>
        <dbReference type="ARBA" id="ARBA00005915"/>
    </source>
</evidence>
<dbReference type="RefSeq" id="WP_158352252.1">
    <property type="nucleotide sequence ID" value="NZ_JAHQCX010000024.1"/>
</dbReference>
<proteinExistence type="inferred from homology"/>
<dbReference type="EMBL" id="JAHQCX010000024">
    <property type="protein sequence ID" value="MBU9728782.1"/>
    <property type="molecule type" value="Genomic_DNA"/>
</dbReference>
<dbReference type="InterPro" id="IPR051673">
    <property type="entry name" value="SSDNA_exonuclease_RecJ"/>
</dbReference>
<dbReference type="InterPro" id="IPR041122">
    <property type="entry name" value="RecJ_OB"/>
</dbReference>